<dbReference type="AlphaFoldDB" id="A0A395RN30"/>
<protein>
    <submittedName>
        <fullName evidence="1">Uncharacterized protein</fullName>
    </submittedName>
</protein>
<keyword evidence="2" id="KW-1185">Reference proteome</keyword>
<organism evidence="1 2">
    <name type="scientific">Fusarium sporotrichioides</name>
    <dbReference type="NCBI Taxonomy" id="5514"/>
    <lineage>
        <taxon>Eukaryota</taxon>
        <taxon>Fungi</taxon>
        <taxon>Dikarya</taxon>
        <taxon>Ascomycota</taxon>
        <taxon>Pezizomycotina</taxon>
        <taxon>Sordariomycetes</taxon>
        <taxon>Hypocreomycetidae</taxon>
        <taxon>Hypocreales</taxon>
        <taxon>Nectriaceae</taxon>
        <taxon>Fusarium</taxon>
    </lineage>
</organism>
<accession>A0A395RN30</accession>
<dbReference type="EMBL" id="PXOF01000164">
    <property type="protein sequence ID" value="RGP61454.1"/>
    <property type="molecule type" value="Genomic_DNA"/>
</dbReference>
<name>A0A395RN30_FUSSP</name>
<dbReference type="Proteomes" id="UP000266152">
    <property type="component" value="Unassembled WGS sequence"/>
</dbReference>
<sequence length="429" mass="48753">MPQRSFSHQVQSVWDCLTRRRGARRPRRYADVAAAQRRSQALDSCSHANESLLSFGQFLGEGGRLYPPLASVTAKISSNAAGPSNQNLIDRSINRSTIYDDPPEERVKIPVVRCATSKPDAPDEGEEVEDPVWFIPGDESYPLLHTQGRIINGELFQEPRKIYRVRANGQELFIPDIDADVLNLLLGIHLSPSGLVGHEDGINLPLMLAALSFAFDHGLNFEIDNLKNTIGRYIVSRMFHHNPHSKSFSLGKEYFIFRSEEIYRAWVAVTNDKRLQTALTPDDLVLLYICMVQYKWWHDLIRDYEDQFNSNLRQEHNNFKGNLQGKYVDTYMLFLSRTCFGKHPWIEEDSESLSSEDINERYNHSPTAGPYAIVQSPFETPDNSDDNESQLRHVHRVTSTPPAADDSTGLIELSGGWKGDLMCGARWRS</sequence>
<gene>
    <name evidence="1" type="ORF">FSPOR_9982</name>
</gene>
<comment type="caution">
    <text evidence="1">The sequence shown here is derived from an EMBL/GenBank/DDBJ whole genome shotgun (WGS) entry which is preliminary data.</text>
</comment>
<evidence type="ECO:0000313" key="1">
    <source>
        <dbReference type="EMBL" id="RGP61454.1"/>
    </source>
</evidence>
<reference evidence="1 2" key="1">
    <citation type="journal article" date="2018" name="PLoS Pathog.">
        <title>Evolution of structural diversity of trichothecenes, a family of toxins produced by plant pathogenic and entomopathogenic fungi.</title>
        <authorList>
            <person name="Proctor R.H."/>
            <person name="McCormick S.P."/>
            <person name="Kim H.S."/>
            <person name="Cardoza R.E."/>
            <person name="Stanley A.M."/>
            <person name="Lindo L."/>
            <person name="Kelly A."/>
            <person name="Brown D.W."/>
            <person name="Lee T."/>
            <person name="Vaughan M.M."/>
            <person name="Alexander N.J."/>
            <person name="Busman M."/>
            <person name="Gutierrez S."/>
        </authorList>
    </citation>
    <scope>NUCLEOTIDE SEQUENCE [LARGE SCALE GENOMIC DNA]</scope>
    <source>
        <strain evidence="1 2">NRRL 3299</strain>
    </source>
</reference>
<evidence type="ECO:0000313" key="2">
    <source>
        <dbReference type="Proteomes" id="UP000266152"/>
    </source>
</evidence>
<proteinExistence type="predicted"/>